<sequence length="151" mass="15608">GPPSSTFHGRDVFAPAAAHLSTGADPERLGPEIEGDQIVELTLPRPARRGDSLRGHVLHVDRFGNLITNLPNDDLPPSPRVSISGVTVPMLSPSYDAVGAGELLASLGSGGTLEIAVRDGSASERLGVDRDEEVEVTPSPGAAAWPSTESA</sequence>
<dbReference type="PANTHER" id="PTHR35092">
    <property type="entry name" value="CHLORINASE MJ1651"/>
    <property type="match status" value="1"/>
</dbReference>
<proteinExistence type="inferred from homology"/>
<accession>X0UVV8</accession>
<dbReference type="SUPFAM" id="SSF102522">
    <property type="entry name" value="Bacterial fluorinating enzyme, N-terminal domain"/>
    <property type="match status" value="1"/>
</dbReference>
<evidence type="ECO:0000313" key="6">
    <source>
        <dbReference type="EMBL" id="GAG03342.1"/>
    </source>
</evidence>
<feature type="region of interest" description="Disordered" evidence="3">
    <location>
        <begin position="122"/>
        <end position="151"/>
    </location>
</feature>
<reference evidence="6" key="1">
    <citation type="journal article" date="2014" name="Front. Microbiol.">
        <title>High frequency of phylogenetically diverse reductive dehalogenase-homologous genes in deep subseafloor sedimentary metagenomes.</title>
        <authorList>
            <person name="Kawai M."/>
            <person name="Futagami T."/>
            <person name="Toyoda A."/>
            <person name="Takaki Y."/>
            <person name="Nishi S."/>
            <person name="Hori S."/>
            <person name="Arai W."/>
            <person name="Tsubouchi T."/>
            <person name="Morono Y."/>
            <person name="Uchiyama I."/>
            <person name="Ito T."/>
            <person name="Fujiyama A."/>
            <person name="Inagaki F."/>
            <person name="Takami H."/>
        </authorList>
    </citation>
    <scope>NUCLEOTIDE SEQUENCE</scope>
    <source>
        <strain evidence="6">Expedition CK06-06</strain>
    </source>
</reference>
<feature type="domain" description="S-adenosyl-l-methionine hydroxide adenosyltransferase N-terminal" evidence="4">
    <location>
        <begin position="3"/>
        <end position="30"/>
    </location>
</feature>
<dbReference type="Pfam" id="PF20257">
    <property type="entry name" value="SAM_HAT_C"/>
    <property type="match status" value="1"/>
</dbReference>
<organism evidence="6">
    <name type="scientific">marine sediment metagenome</name>
    <dbReference type="NCBI Taxonomy" id="412755"/>
    <lineage>
        <taxon>unclassified sequences</taxon>
        <taxon>metagenomes</taxon>
        <taxon>ecological metagenomes</taxon>
    </lineage>
</organism>
<evidence type="ECO:0000256" key="3">
    <source>
        <dbReference type="SAM" id="MobiDB-lite"/>
    </source>
</evidence>
<keyword evidence="1" id="KW-0949">S-adenosyl-L-methionine</keyword>
<dbReference type="InterPro" id="IPR023227">
    <property type="entry name" value="SAM_OH_AdoTrfase_C_sf"/>
</dbReference>
<comment type="caution">
    <text evidence="6">The sequence shown here is derived from an EMBL/GenBank/DDBJ whole genome shotgun (WGS) entry which is preliminary data.</text>
</comment>
<protein>
    <submittedName>
        <fullName evidence="6">Uncharacterized protein</fullName>
    </submittedName>
</protein>
<gene>
    <name evidence="6" type="ORF">S01H1_42024</name>
</gene>
<dbReference type="AlphaFoldDB" id="X0UVV8"/>
<dbReference type="InterPro" id="IPR046470">
    <property type="entry name" value="SAM_HAT_C"/>
</dbReference>
<dbReference type="Gene3D" id="2.40.30.90">
    <property type="entry name" value="Bacterial fluorinating enzyme like"/>
    <property type="match status" value="1"/>
</dbReference>
<feature type="domain" description="S-adenosyl-l-methionine hydroxide adenosyltransferase C-terminal" evidence="5">
    <location>
        <begin position="55"/>
        <end position="135"/>
    </location>
</feature>
<dbReference type="InterPro" id="IPR023228">
    <property type="entry name" value="SAM_OH_AdoTrfase_N_sf"/>
</dbReference>
<name>X0UVV8_9ZZZZ</name>
<evidence type="ECO:0000256" key="2">
    <source>
        <dbReference type="ARBA" id="ARBA00024035"/>
    </source>
</evidence>
<comment type="similarity">
    <text evidence="2">Belongs to the SAM hydrolase / SAM-dependent halogenase family.</text>
</comment>
<dbReference type="InterPro" id="IPR046469">
    <property type="entry name" value="SAM_HAT_N"/>
</dbReference>
<evidence type="ECO:0000259" key="5">
    <source>
        <dbReference type="Pfam" id="PF20257"/>
    </source>
</evidence>
<dbReference type="InterPro" id="IPR002747">
    <property type="entry name" value="SAM_OH_AdoTrfase"/>
</dbReference>
<dbReference type="PANTHER" id="PTHR35092:SF1">
    <property type="entry name" value="CHLORINASE MJ1651"/>
    <property type="match status" value="1"/>
</dbReference>
<feature type="non-terminal residue" evidence="6">
    <location>
        <position position="1"/>
    </location>
</feature>
<dbReference type="Pfam" id="PF01887">
    <property type="entry name" value="SAM_HAT_N"/>
    <property type="match status" value="1"/>
</dbReference>
<dbReference type="EMBL" id="BARS01026680">
    <property type="protein sequence ID" value="GAG03342.1"/>
    <property type="molecule type" value="Genomic_DNA"/>
</dbReference>
<evidence type="ECO:0000259" key="4">
    <source>
        <dbReference type="Pfam" id="PF01887"/>
    </source>
</evidence>
<evidence type="ECO:0000256" key="1">
    <source>
        <dbReference type="ARBA" id="ARBA00022691"/>
    </source>
</evidence>
<dbReference type="SUPFAM" id="SSF101852">
    <property type="entry name" value="Bacterial fluorinating enzyme, C-terminal domain"/>
    <property type="match status" value="1"/>
</dbReference>
<dbReference type="Gene3D" id="3.40.50.10790">
    <property type="entry name" value="S-adenosyl-l-methionine hydroxide adenosyltransferase, N-terminal"/>
    <property type="match status" value="1"/>
</dbReference>